<dbReference type="RefSeq" id="WP_088918748.1">
    <property type="nucleotide sequence ID" value="NZ_CP018632.1"/>
</dbReference>
<dbReference type="GO" id="GO:0003677">
    <property type="term" value="F:DNA binding"/>
    <property type="evidence" value="ECO:0007669"/>
    <property type="project" value="UniProtKB-KW"/>
</dbReference>
<keyword evidence="8" id="KW-1185">Reference proteome</keyword>
<name>A0A2Z2NQ44_9GAMM</name>
<reference evidence="7 8" key="1">
    <citation type="submission" date="2016-12" db="EMBL/GenBank/DDBJ databases">
        <authorList>
            <person name="Song W.-J."/>
            <person name="Kurnit D.M."/>
        </authorList>
    </citation>
    <scope>NUCLEOTIDE SEQUENCE [LARGE SCALE GENOMIC DNA]</scope>
    <source>
        <strain evidence="7 8">IMCC3135</strain>
    </source>
</reference>
<keyword evidence="2" id="KW-0815">Transposition</keyword>
<dbReference type="Pfam" id="PF01526">
    <property type="entry name" value="DDE_Tnp_Tn3"/>
    <property type="match status" value="1"/>
</dbReference>
<dbReference type="InterPro" id="IPR002513">
    <property type="entry name" value="Tn3_Tnp_DDE_dom"/>
</dbReference>
<keyword evidence="3" id="KW-0238">DNA-binding</keyword>
<evidence type="ECO:0000313" key="8">
    <source>
        <dbReference type="Proteomes" id="UP000250079"/>
    </source>
</evidence>
<dbReference type="Pfam" id="PF13700">
    <property type="entry name" value="DUF4158"/>
    <property type="match status" value="1"/>
</dbReference>
<organism evidence="7 8">
    <name type="scientific">Granulosicoccus antarcticus IMCC3135</name>
    <dbReference type="NCBI Taxonomy" id="1192854"/>
    <lineage>
        <taxon>Bacteria</taxon>
        <taxon>Pseudomonadati</taxon>
        <taxon>Pseudomonadota</taxon>
        <taxon>Gammaproteobacteria</taxon>
        <taxon>Chromatiales</taxon>
        <taxon>Granulosicoccaceae</taxon>
        <taxon>Granulosicoccus</taxon>
    </lineage>
</organism>
<proteinExistence type="inferred from homology"/>
<dbReference type="OrthoDB" id="5292689at2"/>
<evidence type="ECO:0008006" key="9">
    <source>
        <dbReference type="Google" id="ProtNLM"/>
    </source>
</evidence>
<dbReference type="InterPro" id="IPR047653">
    <property type="entry name" value="Tn3-like_transpos"/>
</dbReference>
<evidence type="ECO:0000259" key="5">
    <source>
        <dbReference type="Pfam" id="PF01526"/>
    </source>
</evidence>
<dbReference type="NCBIfam" id="NF033527">
    <property type="entry name" value="transpos_Tn3"/>
    <property type="match status" value="1"/>
</dbReference>
<comment type="similarity">
    <text evidence="1">Belongs to the transposase 7 family.</text>
</comment>
<dbReference type="GO" id="GO:0006313">
    <property type="term" value="P:DNA transposition"/>
    <property type="evidence" value="ECO:0007669"/>
    <property type="project" value="InterPro"/>
</dbReference>
<evidence type="ECO:0000313" key="7">
    <source>
        <dbReference type="EMBL" id="ASJ73586.1"/>
    </source>
</evidence>
<evidence type="ECO:0000256" key="1">
    <source>
        <dbReference type="ARBA" id="ARBA00009402"/>
    </source>
</evidence>
<evidence type="ECO:0000256" key="2">
    <source>
        <dbReference type="ARBA" id="ARBA00022578"/>
    </source>
</evidence>
<feature type="domain" description="Tn3 transposase DDE" evidence="5">
    <location>
        <begin position="587"/>
        <end position="976"/>
    </location>
</feature>
<dbReference type="GO" id="GO:0004803">
    <property type="term" value="F:transposase activity"/>
    <property type="evidence" value="ECO:0007669"/>
    <property type="project" value="InterPro"/>
</dbReference>
<accession>A0A2Z2NQ44</accession>
<gene>
    <name evidence="7" type="ORF">IMCC3135_17535</name>
</gene>
<dbReference type="InterPro" id="IPR025296">
    <property type="entry name" value="DUF4158"/>
</dbReference>
<feature type="domain" description="DUF4158" evidence="6">
    <location>
        <begin position="5"/>
        <end position="172"/>
    </location>
</feature>
<dbReference type="AlphaFoldDB" id="A0A2Z2NQ44"/>
<evidence type="ECO:0000256" key="3">
    <source>
        <dbReference type="ARBA" id="ARBA00023125"/>
    </source>
</evidence>
<dbReference type="Proteomes" id="UP000250079">
    <property type="component" value="Chromosome"/>
</dbReference>
<dbReference type="KEGG" id="gai:IMCC3135_17535"/>
<keyword evidence="4" id="KW-0233">DNA recombination</keyword>
<protein>
    <recommendedName>
        <fullName evidence="9">Tn3 family transposase</fullName>
    </recommendedName>
</protein>
<sequence>MPVEFLTQAQREHYGRFAGELSVVELAQHCHLDDKDRALINSRRQDHNRLGFAVQLCTVRCLGTFLADPIDVPSNMVAFIARQIGGYDPTCLARYLDRKQTRHAHQAEIQHAYGYRDFNEAPWGFRLTRLLYAQAWTSTERPSQQFDIATHWLMVNKVLLPGSSTLERLVSQTRERAANRLWSKLSALPGRGQVVALETLLQIETSRRTTALDRLRQAPVHVSGPAFLASLDRYVELKAFGMNRLNVTGIPLVRLKVLARHAAQISAYRMARMPDDRRIASLVAFVHSYQTRALDDALDVLDLLASDITSKAKYLGKRNRLRTLKDLDKAAIALAKACALILDEEQSSDDLRASIFSLIAKPQLEQAIGTINDIARPPEGTFHEEMVEQYGRLKRVVPRLLSDIEFKPTASGVPVHQALSFLQTIDGPQKDMPGDAPVAFVTNAWRRLVFDKGGRISRAGYTLCLMDRLQDALRRRDIYVEDSERWTDHRSKLLQGAEWEANKVQIYRSLGHPINVDDALCGLSKQLDTAYRQTIERFDQNKAVRVEYTNEKPSLTITGLAKLDEPESLLALQDKVMALMPSIDLPELVLEIHAHTGFLDTFSHISEANARASDMPTSICAVLLAEACNIGREPFVRSARTELTRHRLLWAHQNYIRTETLIDANARLVDHQSTIPLSLHFGGGEVASADGMRFVSSGRTIHSGANRKYFGSGRGITWYNFLSDQYAGFHGIVVPGTLRDSIFVLEGLLEQQTGLIPREIMTDTAGASDMIFGLFWLLGYQFSPRLADAGEARLWRIDKEADYGVLDDLVRSCIKPQRFETQWDEMLRVAGSLKLGTVSASELIRSLLKSDRPSALAQAIIEVGRINKTLYLLNYIDNEDYRRRILTQLNRGESRHALARAICYGKRGEIQQSYREGQEDQLGALGLVTNAVVLWNTIYMDAAINRLREQGEEIIEADLARLSPLINKHINMLGHYSFALAEGIKSGVLRPLNDPNTGPFGA</sequence>
<evidence type="ECO:0000256" key="4">
    <source>
        <dbReference type="ARBA" id="ARBA00023172"/>
    </source>
</evidence>
<dbReference type="EMBL" id="CP018632">
    <property type="protein sequence ID" value="ASJ73586.1"/>
    <property type="molecule type" value="Genomic_DNA"/>
</dbReference>
<evidence type="ECO:0000259" key="6">
    <source>
        <dbReference type="Pfam" id="PF13700"/>
    </source>
</evidence>